<proteinExistence type="predicted"/>
<evidence type="ECO:0000313" key="3">
    <source>
        <dbReference type="EMBL" id="SEG39821.1"/>
    </source>
</evidence>
<keyword evidence="2" id="KW-0732">Signal</keyword>
<evidence type="ECO:0000313" key="4">
    <source>
        <dbReference type="Proteomes" id="UP000236732"/>
    </source>
</evidence>
<name>A0A1H5ZUE8_9ACTN</name>
<feature type="signal peptide" evidence="2">
    <location>
        <begin position="1"/>
        <end position="26"/>
    </location>
</feature>
<dbReference type="CDD" id="cd00531">
    <property type="entry name" value="NTF2_like"/>
    <property type="match status" value="1"/>
</dbReference>
<sequence length="185" mass="19133">MSKISQRRALLLAALLPALLVSGCTAGDSTQAVKGAGLASPTDMDSGMSPDETSTDGASPSDTGTEGGPGGQARAVVQGYFNALKSGNVDQVVSAFADDAMVAMDGQATAEGADKIRSLFQKELQGANEMAQGTHTIEEPRTLGGDDAVVTATSKQGDDDYRELFLLSRDGGEWKIAQFMNNQAN</sequence>
<evidence type="ECO:0000256" key="2">
    <source>
        <dbReference type="SAM" id="SignalP"/>
    </source>
</evidence>
<dbReference type="RefSeq" id="WP_103955493.1">
    <property type="nucleotide sequence ID" value="NZ_FNVT01000002.1"/>
</dbReference>
<reference evidence="3 4" key="1">
    <citation type="submission" date="2016-10" db="EMBL/GenBank/DDBJ databases">
        <authorList>
            <person name="de Groot N.N."/>
        </authorList>
    </citation>
    <scope>NUCLEOTIDE SEQUENCE [LARGE SCALE GENOMIC DNA]</scope>
    <source>
        <strain evidence="3 4">CGMCC 4.7037</strain>
    </source>
</reference>
<dbReference type="InterPro" id="IPR039437">
    <property type="entry name" value="FrzH/put_lumazine-bd"/>
</dbReference>
<gene>
    <name evidence="3" type="ORF">SAMN05444920_102873</name>
</gene>
<accession>A0A1H5ZUE8</accession>
<organism evidence="3 4">
    <name type="scientific">Nonomuraea solani</name>
    <dbReference type="NCBI Taxonomy" id="1144553"/>
    <lineage>
        <taxon>Bacteria</taxon>
        <taxon>Bacillati</taxon>
        <taxon>Actinomycetota</taxon>
        <taxon>Actinomycetes</taxon>
        <taxon>Streptosporangiales</taxon>
        <taxon>Streptosporangiaceae</taxon>
        <taxon>Nonomuraea</taxon>
    </lineage>
</organism>
<protein>
    <recommendedName>
        <fullName evidence="5">Nuclear transport factor 2 family protein</fullName>
    </recommendedName>
</protein>
<dbReference type="SUPFAM" id="SSF54427">
    <property type="entry name" value="NTF2-like"/>
    <property type="match status" value="1"/>
</dbReference>
<dbReference type="Pfam" id="PF12893">
    <property type="entry name" value="Lumazine_bd_2"/>
    <property type="match status" value="1"/>
</dbReference>
<dbReference type="Proteomes" id="UP000236732">
    <property type="component" value="Unassembled WGS sequence"/>
</dbReference>
<dbReference type="EMBL" id="FNVT01000002">
    <property type="protein sequence ID" value="SEG39821.1"/>
    <property type="molecule type" value="Genomic_DNA"/>
</dbReference>
<dbReference type="OrthoDB" id="6491893at2"/>
<dbReference type="PROSITE" id="PS51257">
    <property type="entry name" value="PROKAR_LIPOPROTEIN"/>
    <property type="match status" value="1"/>
</dbReference>
<evidence type="ECO:0000256" key="1">
    <source>
        <dbReference type="SAM" id="MobiDB-lite"/>
    </source>
</evidence>
<evidence type="ECO:0008006" key="5">
    <source>
        <dbReference type="Google" id="ProtNLM"/>
    </source>
</evidence>
<dbReference type="InterPro" id="IPR032710">
    <property type="entry name" value="NTF2-like_dom_sf"/>
</dbReference>
<keyword evidence="4" id="KW-1185">Reference proteome</keyword>
<feature type="region of interest" description="Disordered" evidence="1">
    <location>
        <begin position="35"/>
        <end position="72"/>
    </location>
</feature>
<dbReference type="Gene3D" id="3.10.450.50">
    <property type="match status" value="1"/>
</dbReference>
<dbReference type="AlphaFoldDB" id="A0A1H5ZUE8"/>
<feature type="chain" id="PRO_5038771792" description="Nuclear transport factor 2 family protein" evidence="2">
    <location>
        <begin position="27"/>
        <end position="185"/>
    </location>
</feature>
<feature type="compositionally biased region" description="Polar residues" evidence="1">
    <location>
        <begin position="51"/>
        <end position="64"/>
    </location>
</feature>